<name>A0A917GQ32_9MICC</name>
<reference evidence="3" key="2">
    <citation type="submission" date="2020-09" db="EMBL/GenBank/DDBJ databases">
        <authorList>
            <person name="Sun Q."/>
            <person name="Zhou Y."/>
        </authorList>
    </citation>
    <scope>NUCLEOTIDE SEQUENCE</scope>
    <source>
        <strain evidence="3">CGMCC 1.12187</strain>
    </source>
</reference>
<keyword evidence="4" id="KW-1185">Reference proteome</keyword>
<feature type="region of interest" description="Disordered" evidence="1">
    <location>
        <begin position="121"/>
        <end position="140"/>
    </location>
</feature>
<protein>
    <submittedName>
        <fullName evidence="3">Uncharacterized protein</fullName>
    </submittedName>
</protein>
<evidence type="ECO:0000313" key="4">
    <source>
        <dbReference type="Proteomes" id="UP000638848"/>
    </source>
</evidence>
<evidence type="ECO:0000256" key="1">
    <source>
        <dbReference type="SAM" id="MobiDB-lite"/>
    </source>
</evidence>
<reference evidence="3" key="1">
    <citation type="journal article" date="2014" name="Int. J. Syst. Evol. Microbiol.">
        <title>Complete genome sequence of Corynebacterium casei LMG S-19264T (=DSM 44701T), isolated from a smear-ripened cheese.</title>
        <authorList>
            <consortium name="US DOE Joint Genome Institute (JGI-PGF)"/>
            <person name="Walter F."/>
            <person name="Albersmeier A."/>
            <person name="Kalinowski J."/>
            <person name="Ruckert C."/>
        </authorList>
    </citation>
    <scope>NUCLEOTIDE SEQUENCE</scope>
    <source>
        <strain evidence="3">CGMCC 1.12187</strain>
    </source>
</reference>
<comment type="caution">
    <text evidence="3">The sequence shown here is derived from an EMBL/GenBank/DDBJ whole genome shotgun (WGS) entry which is preliminary data.</text>
</comment>
<organism evidence="3 4">
    <name type="scientific">Kocuria dechangensis</name>
    <dbReference type="NCBI Taxonomy" id="1176249"/>
    <lineage>
        <taxon>Bacteria</taxon>
        <taxon>Bacillati</taxon>
        <taxon>Actinomycetota</taxon>
        <taxon>Actinomycetes</taxon>
        <taxon>Micrococcales</taxon>
        <taxon>Micrococcaceae</taxon>
        <taxon>Kocuria</taxon>
    </lineage>
</organism>
<keyword evidence="2" id="KW-0472">Membrane</keyword>
<keyword evidence="2" id="KW-0812">Transmembrane</keyword>
<dbReference type="AlphaFoldDB" id="A0A917GQ32"/>
<dbReference type="RefSeq" id="WP_188535835.1">
    <property type="nucleotide sequence ID" value="NZ_BMEQ01000006.1"/>
</dbReference>
<feature type="compositionally biased region" description="Basic and acidic residues" evidence="1">
    <location>
        <begin position="129"/>
        <end position="140"/>
    </location>
</feature>
<evidence type="ECO:0000313" key="3">
    <source>
        <dbReference type="EMBL" id="GGG53240.1"/>
    </source>
</evidence>
<keyword evidence="2" id="KW-1133">Transmembrane helix</keyword>
<dbReference type="Proteomes" id="UP000638848">
    <property type="component" value="Unassembled WGS sequence"/>
</dbReference>
<evidence type="ECO:0000256" key="2">
    <source>
        <dbReference type="SAM" id="Phobius"/>
    </source>
</evidence>
<proteinExistence type="predicted"/>
<sequence>MSSAPSSPSPRPSARASSRRRRRDRAAVPLAASGTQQMTLRRAPNIWAFVVLGGLLGVVAGLLVGLAGDGSAQFTQGAVVMFMVSVGAVLGLLAGAVAALVLDRISVARARAVTTEVVAGGADAPAPARPDDARSDDPQA</sequence>
<accession>A0A917GQ32</accession>
<feature type="transmembrane region" description="Helical" evidence="2">
    <location>
        <begin position="46"/>
        <end position="67"/>
    </location>
</feature>
<gene>
    <name evidence="3" type="ORF">GCM10011374_15150</name>
</gene>
<feature type="transmembrane region" description="Helical" evidence="2">
    <location>
        <begin position="79"/>
        <end position="102"/>
    </location>
</feature>
<feature type="compositionally biased region" description="Low complexity" evidence="1">
    <location>
        <begin position="1"/>
        <end position="16"/>
    </location>
</feature>
<feature type="region of interest" description="Disordered" evidence="1">
    <location>
        <begin position="1"/>
        <end position="31"/>
    </location>
</feature>
<dbReference type="EMBL" id="BMEQ01000006">
    <property type="protein sequence ID" value="GGG53240.1"/>
    <property type="molecule type" value="Genomic_DNA"/>
</dbReference>